<dbReference type="CDD" id="cd08771">
    <property type="entry name" value="DLP_1"/>
    <property type="match status" value="1"/>
</dbReference>
<dbReference type="InterPro" id="IPR001401">
    <property type="entry name" value="Dynamin_GTPase"/>
</dbReference>
<keyword evidence="1" id="KW-0547">Nucleotide-binding</keyword>
<dbReference type="InterPro" id="IPR020850">
    <property type="entry name" value="GED_dom"/>
</dbReference>
<sequence>MGKAVPTVGLQQDTLLTSPGRLRKVDLLRDKNIGKYLPLPQLVAVGDQSSGKSSLLESLTGIPFPRGQELCTRYATQITHRRESDAFINISIIPASSASKDETVLLQAYQKSVKTTFELQKQLPSILAEVNEVMGIRTIQNPTGTRTFSENVLKIEKCGPSEDYLTVIDVPGIFRATEKDITTSMDKSLVLSMVQNYIRDDQTIILAVLPSNVDIGTQEILDMAELYDPSGQRTLGVLTKPDLVRERSAQSGVCNLINGKKKPLNLGYHLVRSRGGDDDGNAFSDVERDIMFREEPWCHLPPDRLGVVALRQRLQHLLGELIDRAFPKLRAETREMLTQARKDLGKLGQSRKTEREQQQYLSSIASGFQDIVRPALNADYSSSEVFDNDNFRLITTVLNMTDEFKTNFTATAHTYQFLERSQNSNEDSDFDDDSQPFSMSDFGEDGVLFDRYPDLDSVINRECNDCPPLKGIMDWIKKVHRRSRGSELTSYNASLFASALRQQTSKWQILTEFFVSKIVYKIHEFIVIALGVVCSDTKVREELLSQMLDAILERYGAAMDQARLLVEVERDGQPYTLNNAFKEALSSLQSARTEQDLSSKLKSVEFNDNRQGHAISLGDIQATLRDKNRGKYIAEEVHDLIKSYYEVARDRFIDNIYLQVIAHSLVSGSNSPLRLFCEKWVLNLETEKLDAIAGESFHTREQRERLIRTIKDLEQAADILR</sequence>
<dbReference type="EMBL" id="JAJHUN010000009">
    <property type="protein sequence ID" value="KAJ4151480.1"/>
    <property type="molecule type" value="Genomic_DNA"/>
</dbReference>
<dbReference type="Pfam" id="PF02212">
    <property type="entry name" value="GED"/>
    <property type="match status" value="1"/>
</dbReference>
<dbReference type="GO" id="GO:0008017">
    <property type="term" value="F:microtubule binding"/>
    <property type="evidence" value="ECO:0007669"/>
    <property type="project" value="TreeGrafter"/>
</dbReference>
<dbReference type="SUPFAM" id="SSF52540">
    <property type="entry name" value="P-loop containing nucleoside triphosphate hydrolases"/>
    <property type="match status" value="1"/>
</dbReference>
<dbReference type="PANTHER" id="PTHR11566:SF215">
    <property type="entry name" value="DYNAMIN GTPASE"/>
    <property type="match status" value="1"/>
</dbReference>
<gene>
    <name evidence="5" type="ORF">LMH87_012177</name>
</gene>
<evidence type="ECO:0000259" key="3">
    <source>
        <dbReference type="PROSITE" id="PS51388"/>
    </source>
</evidence>
<feature type="domain" description="GED" evidence="3">
    <location>
        <begin position="634"/>
        <end position="721"/>
    </location>
</feature>
<dbReference type="InterPro" id="IPR022812">
    <property type="entry name" value="Dynamin"/>
</dbReference>
<keyword evidence="2" id="KW-0342">GTP-binding</keyword>
<dbReference type="RefSeq" id="XP_056053194.1">
    <property type="nucleotide sequence ID" value="XM_056201442.1"/>
</dbReference>
<dbReference type="Pfam" id="PF01031">
    <property type="entry name" value="Dynamin_M"/>
    <property type="match status" value="1"/>
</dbReference>
<comment type="caution">
    <text evidence="5">The sequence shown here is derived from an EMBL/GenBank/DDBJ whole genome shotgun (WGS) entry which is preliminary data.</text>
</comment>
<protein>
    <recommendedName>
        <fullName evidence="7">Interferon-induced GTP-binding protein Mx2</fullName>
    </recommendedName>
</protein>
<dbReference type="KEGG" id="amus:LMH87_012177"/>
<dbReference type="SMART" id="SM00053">
    <property type="entry name" value="DYNc"/>
    <property type="match status" value="1"/>
</dbReference>
<organism evidence="5 6">
    <name type="scientific">Akanthomyces muscarius</name>
    <name type="common">Entomopathogenic fungus</name>
    <name type="synonym">Lecanicillium muscarium</name>
    <dbReference type="NCBI Taxonomy" id="2231603"/>
    <lineage>
        <taxon>Eukaryota</taxon>
        <taxon>Fungi</taxon>
        <taxon>Dikarya</taxon>
        <taxon>Ascomycota</taxon>
        <taxon>Pezizomycotina</taxon>
        <taxon>Sordariomycetes</taxon>
        <taxon>Hypocreomycetidae</taxon>
        <taxon>Hypocreales</taxon>
        <taxon>Cordycipitaceae</taxon>
        <taxon>Akanthomyces</taxon>
    </lineage>
</organism>
<dbReference type="GO" id="GO:0048312">
    <property type="term" value="P:intracellular distribution of mitochondria"/>
    <property type="evidence" value="ECO:0007669"/>
    <property type="project" value="TreeGrafter"/>
</dbReference>
<dbReference type="PROSITE" id="PS51718">
    <property type="entry name" value="G_DYNAMIN_2"/>
    <property type="match status" value="1"/>
</dbReference>
<dbReference type="InterPro" id="IPR000375">
    <property type="entry name" value="Dynamin_stalk"/>
</dbReference>
<dbReference type="Gene3D" id="3.40.50.300">
    <property type="entry name" value="P-loop containing nucleotide triphosphate hydrolases"/>
    <property type="match status" value="1"/>
</dbReference>
<dbReference type="GO" id="GO:0003924">
    <property type="term" value="F:GTPase activity"/>
    <property type="evidence" value="ECO:0007669"/>
    <property type="project" value="InterPro"/>
</dbReference>
<dbReference type="Pfam" id="PF00350">
    <property type="entry name" value="Dynamin_N"/>
    <property type="match status" value="1"/>
</dbReference>
<dbReference type="GO" id="GO:0006897">
    <property type="term" value="P:endocytosis"/>
    <property type="evidence" value="ECO:0007669"/>
    <property type="project" value="TreeGrafter"/>
</dbReference>
<name>A0A9W8QB67_AKAMU</name>
<dbReference type="GO" id="GO:0005525">
    <property type="term" value="F:GTP binding"/>
    <property type="evidence" value="ECO:0007669"/>
    <property type="project" value="InterPro"/>
</dbReference>
<feature type="domain" description="Dynamin-type G" evidence="4">
    <location>
        <begin position="36"/>
        <end position="327"/>
    </location>
</feature>
<dbReference type="InterPro" id="IPR027417">
    <property type="entry name" value="P-loop_NTPase"/>
</dbReference>
<evidence type="ECO:0000259" key="4">
    <source>
        <dbReference type="PROSITE" id="PS51718"/>
    </source>
</evidence>
<dbReference type="GO" id="GO:0005739">
    <property type="term" value="C:mitochondrion"/>
    <property type="evidence" value="ECO:0007669"/>
    <property type="project" value="TreeGrafter"/>
</dbReference>
<evidence type="ECO:0000256" key="2">
    <source>
        <dbReference type="ARBA" id="ARBA00023134"/>
    </source>
</evidence>
<evidence type="ECO:0000313" key="6">
    <source>
        <dbReference type="Proteomes" id="UP001144673"/>
    </source>
</evidence>
<accession>A0A9W8QB67</accession>
<dbReference type="GeneID" id="80899336"/>
<dbReference type="InterPro" id="IPR030381">
    <property type="entry name" value="G_DYNAMIN_dom"/>
</dbReference>
<dbReference type="PROSITE" id="PS51388">
    <property type="entry name" value="GED"/>
    <property type="match status" value="1"/>
</dbReference>
<dbReference type="InterPro" id="IPR003130">
    <property type="entry name" value="GED"/>
</dbReference>
<dbReference type="FunFam" id="3.40.50.300:FF:001425">
    <property type="entry name" value="Dynamin GTPase, putative"/>
    <property type="match status" value="1"/>
</dbReference>
<dbReference type="GO" id="GO:0016020">
    <property type="term" value="C:membrane"/>
    <property type="evidence" value="ECO:0007669"/>
    <property type="project" value="TreeGrafter"/>
</dbReference>
<dbReference type="GO" id="GO:0016559">
    <property type="term" value="P:peroxisome fission"/>
    <property type="evidence" value="ECO:0007669"/>
    <property type="project" value="TreeGrafter"/>
</dbReference>
<reference evidence="5" key="1">
    <citation type="journal article" date="2023" name="Access Microbiol">
        <title>De-novo genome assembly for Akanthomyces muscarius, a biocontrol agent of insect agricultural pests.</title>
        <authorList>
            <person name="Erdos Z."/>
            <person name="Studholme D.J."/>
            <person name="Raymond B."/>
            <person name="Sharma M."/>
        </authorList>
    </citation>
    <scope>NUCLEOTIDE SEQUENCE</scope>
    <source>
        <strain evidence="5">Ve6</strain>
    </source>
</reference>
<keyword evidence="6" id="KW-1185">Reference proteome</keyword>
<dbReference type="Gene3D" id="1.20.120.1240">
    <property type="entry name" value="Dynamin, middle domain"/>
    <property type="match status" value="1"/>
</dbReference>
<evidence type="ECO:0000313" key="5">
    <source>
        <dbReference type="EMBL" id="KAJ4151480.1"/>
    </source>
</evidence>
<proteinExistence type="predicted"/>
<evidence type="ECO:0008006" key="7">
    <source>
        <dbReference type="Google" id="ProtNLM"/>
    </source>
</evidence>
<dbReference type="GO" id="GO:0005874">
    <property type="term" value="C:microtubule"/>
    <property type="evidence" value="ECO:0007669"/>
    <property type="project" value="TreeGrafter"/>
</dbReference>
<dbReference type="Proteomes" id="UP001144673">
    <property type="component" value="Chromosome 4"/>
</dbReference>
<dbReference type="AlphaFoldDB" id="A0A9W8QB67"/>
<dbReference type="PRINTS" id="PR00195">
    <property type="entry name" value="DYNAMIN"/>
</dbReference>
<dbReference type="PANTHER" id="PTHR11566">
    <property type="entry name" value="DYNAMIN"/>
    <property type="match status" value="1"/>
</dbReference>
<evidence type="ECO:0000256" key="1">
    <source>
        <dbReference type="ARBA" id="ARBA00022741"/>
    </source>
</evidence>
<dbReference type="GO" id="GO:0000266">
    <property type="term" value="P:mitochondrial fission"/>
    <property type="evidence" value="ECO:0007669"/>
    <property type="project" value="TreeGrafter"/>
</dbReference>
<dbReference type="InterPro" id="IPR045063">
    <property type="entry name" value="Dynamin_N"/>
</dbReference>